<organism evidence="4 5">
    <name type="scientific">Limnovirga soli</name>
    <dbReference type="NCBI Taxonomy" id="2656915"/>
    <lineage>
        <taxon>Bacteria</taxon>
        <taxon>Pseudomonadati</taxon>
        <taxon>Bacteroidota</taxon>
        <taxon>Chitinophagia</taxon>
        <taxon>Chitinophagales</taxon>
        <taxon>Chitinophagaceae</taxon>
        <taxon>Limnovirga</taxon>
    </lineage>
</organism>
<proteinExistence type="predicted"/>
<dbReference type="SUPFAM" id="SSF56925">
    <property type="entry name" value="OMPA-like"/>
    <property type="match status" value="1"/>
</dbReference>
<dbReference type="SUPFAM" id="SSF103088">
    <property type="entry name" value="OmpA-like"/>
    <property type="match status" value="1"/>
</dbReference>
<dbReference type="InterPro" id="IPR036737">
    <property type="entry name" value="OmpA-like_sf"/>
</dbReference>
<keyword evidence="5" id="KW-1185">Reference proteome</keyword>
<dbReference type="GO" id="GO:0005509">
    <property type="term" value="F:calcium ion binding"/>
    <property type="evidence" value="ECO:0007669"/>
    <property type="project" value="InterPro"/>
</dbReference>
<dbReference type="Proteomes" id="UP000598971">
    <property type="component" value="Unassembled WGS sequence"/>
</dbReference>
<feature type="signal peptide" evidence="2">
    <location>
        <begin position="1"/>
        <end position="22"/>
    </location>
</feature>
<feature type="chain" id="PRO_5035286250" evidence="2">
    <location>
        <begin position="23"/>
        <end position="499"/>
    </location>
</feature>
<protein>
    <submittedName>
        <fullName evidence="4">OmpA family protein</fullName>
    </submittedName>
</protein>
<evidence type="ECO:0000259" key="3">
    <source>
        <dbReference type="Pfam" id="PF00691"/>
    </source>
</evidence>
<evidence type="ECO:0000256" key="2">
    <source>
        <dbReference type="SAM" id="SignalP"/>
    </source>
</evidence>
<dbReference type="AlphaFoldDB" id="A0A8J8FET6"/>
<evidence type="ECO:0000313" key="4">
    <source>
        <dbReference type="EMBL" id="NNV56745.1"/>
    </source>
</evidence>
<dbReference type="SUPFAM" id="SSF103647">
    <property type="entry name" value="TSP type-3 repeat"/>
    <property type="match status" value="1"/>
</dbReference>
<evidence type="ECO:0000313" key="5">
    <source>
        <dbReference type="Proteomes" id="UP000598971"/>
    </source>
</evidence>
<accession>A0A8J8FET6</accession>
<dbReference type="InterPro" id="IPR028974">
    <property type="entry name" value="TSP_type-3_rpt"/>
</dbReference>
<dbReference type="Pfam" id="PF00691">
    <property type="entry name" value="OmpA"/>
    <property type="match status" value="1"/>
</dbReference>
<keyword evidence="2" id="KW-0732">Signal</keyword>
<sequence>MASRMRITLLALVGLIASSTFAQKGDANYAWVLDSSKRSVKNMPQQNEFINNQYPYPSKPRSQWELGISGGHGFIIGDRPGTLSEYNGGLSGGISARKALSHVFSVRGGYNGSKVSIPNYKALVGAQNETHMLGVDLIASLNAISSYRGNPKTDIYTFIGYNFVASRVKTYQALPGDAGFHTLYYEPKNLAGSFGPTELNNRKAWGTFHAASFGGGIAFKVSDKLNIGVEERFVTPLLGQDFLDGNKIGNSGDMYAYSQVRFNFNMGSTAKNVAPLWWLNPNNYIYNEVNAPKHMKMPPVVLPDADGDGVTDQFDMEPNTPAGSPVDSHGVSRDTDGDGIPDFRDKEPLTGRDCFPVDADGIGKCPEPPCCAELRNRPQVPVCAISSLPSVQFKSGTIALSPTATAVLSSVAAQMNANPSCNVQVNGYYEASNKRSQQLSWDRVNSVIKYLVEKQGISESRLIFNLSGGGDVNTVDLMGTTQSGPNTVPAPFPNLQKSK</sequence>
<gene>
    <name evidence="4" type="ORF">GD597_14835</name>
</gene>
<dbReference type="EMBL" id="WHPF01000010">
    <property type="protein sequence ID" value="NNV56745.1"/>
    <property type="molecule type" value="Genomic_DNA"/>
</dbReference>
<dbReference type="InterPro" id="IPR011250">
    <property type="entry name" value="OMP/PagP_B-barrel"/>
</dbReference>
<feature type="domain" description="OmpA-like" evidence="3">
    <location>
        <begin position="393"/>
        <end position="475"/>
    </location>
</feature>
<dbReference type="RefSeq" id="WP_171608685.1">
    <property type="nucleotide sequence ID" value="NZ_WHPF01000010.1"/>
</dbReference>
<feature type="compositionally biased region" description="Basic and acidic residues" evidence="1">
    <location>
        <begin position="330"/>
        <end position="347"/>
    </location>
</feature>
<name>A0A8J8FET6_9BACT</name>
<feature type="region of interest" description="Disordered" evidence="1">
    <location>
        <begin position="316"/>
        <end position="347"/>
    </location>
</feature>
<dbReference type="Gene3D" id="3.30.1330.60">
    <property type="entry name" value="OmpA-like domain"/>
    <property type="match status" value="1"/>
</dbReference>
<evidence type="ECO:0000256" key="1">
    <source>
        <dbReference type="SAM" id="MobiDB-lite"/>
    </source>
</evidence>
<comment type="caution">
    <text evidence="4">The sequence shown here is derived from an EMBL/GenBank/DDBJ whole genome shotgun (WGS) entry which is preliminary data.</text>
</comment>
<reference evidence="4" key="1">
    <citation type="submission" date="2019-10" db="EMBL/GenBank/DDBJ databases">
        <title>Draft genome sequence of Panacibacter sp. KCS-6.</title>
        <authorList>
            <person name="Yim K.J."/>
        </authorList>
    </citation>
    <scope>NUCLEOTIDE SEQUENCE</scope>
    <source>
        <strain evidence="4">KCS-6</strain>
    </source>
</reference>
<dbReference type="InterPro" id="IPR006665">
    <property type="entry name" value="OmpA-like"/>
</dbReference>